<dbReference type="EMBL" id="UYRT01006058">
    <property type="protein sequence ID" value="VDK39844.1"/>
    <property type="molecule type" value="Genomic_DNA"/>
</dbReference>
<reference evidence="3 4" key="2">
    <citation type="submission" date="2018-11" db="EMBL/GenBank/DDBJ databases">
        <authorList>
            <consortium name="Pathogen Informatics"/>
        </authorList>
    </citation>
    <scope>NUCLEOTIDE SEQUENCE [LARGE SCALE GENOMIC DNA]</scope>
</reference>
<dbReference type="InterPro" id="IPR050964">
    <property type="entry name" value="Striated_Muscle_Regulatory"/>
</dbReference>
<gene>
    <name evidence="3" type="ORF">GPUH_LOCUS3510</name>
</gene>
<dbReference type="PANTHER" id="PTHR13817:SF175">
    <property type="entry name" value="IG-LIKE AND FIBRONECTIN TYPE-III DOMAIN-CONTAINING PROTEIN C27B7.7"/>
    <property type="match status" value="1"/>
</dbReference>
<evidence type="ECO:0000259" key="2">
    <source>
        <dbReference type="PROSITE" id="PS50853"/>
    </source>
</evidence>
<dbReference type="SUPFAM" id="SSF49265">
    <property type="entry name" value="Fibronectin type III"/>
    <property type="match status" value="1"/>
</dbReference>
<dbReference type="CDD" id="cd00063">
    <property type="entry name" value="FN3"/>
    <property type="match status" value="2"/>
</dbReference>
<dbReference type="InterPro" id="IPR013783">
    <property type="entry name" value="Ig-like_fold"/>
</dbReference>
<dbReference type="InterPro" id="IPR036116">
    <property type="entry name" value="FN3_sf"/>
</dbReference>
<feature type="domain" description="Fibronectin type-III" evidence="2">
    <location>
        <begin position="33"/>
        <end position="147"/>
    </location>
</feature>
<dbReference type="PANTHER" id="PTHR13817">
    <property type="entry name" value="TITIN"/>
    <property type="match status" value="1"/>
</dbReference>
<dbReference type="Gene3D" id="2.60.40.10">
    <property type="entry name" value="Immunoglobulins"/>
    <property type="match status" value="2"/>
</dbReference>
<organism evidence="5">
    <name type="scientific">Gongylonema pulchrum</name>
    <dbReference type="NCBI Taxonomy" id="637853"/>
    <lineage>
        <taxon>Eukaryota</taxon>
        <taxon>Metazoa</taxon>
        <taxon>Ecdysozoa</taxon>
        <taxon>Nematoda</taxon>
        <taxon>Chromadorea</taxon>
        <taxon>Rhabditida</taxon>
        <taxon>Spirurina</taxon>
        <taxon>Spiruromorpha</taxon>
        <taxon>Spiruroidea</taxon>
        <taxon>Gongylonematidae</taxon>
        <taxon>Gongylonema</taxon>
    </lineage>
</organism>
<name>A0A183D470_9BILA</name>
<keyword evidence="1" id="KW-0677">Repeat</keyword>
<proteinExistence type="predicted"/>
<protein>
    <submittedName>
        <fullName evidence="5">Fibronectin type-III domain-containing protein</fullName>
    </submittedName>
</protein>
<evidence type="ECO:0000313" key="3">
    <source>
        <dbReference type="EMBL" id="VDK39844.1"/>
    </source>
</evidence>
<evidence type="ECO:0000313" key="4">
    <source>
        <dbReference type="Proteomes" id="UP000271098"/>
    </source>
</evidence>
<dbReference type="OrthoDB" id="6244967at2759"/>
<feature type="domain" description="Fibronectin type-III" evidence="2">
    <location>
        <begin position="149"/>
        <end position="246"/>
    </location>
</feature>
<reference evidence="5" key="1">
    <citation type="submission" date="2016-06" db="UniProtKB">
        <authorList>
            <consortium name="WormBaseParasite"/>
        </authorList>
    </citation>
    <scope>IDENTIFICATION</scope>
</reference>
<evidence type="ECO:0000313" key="5">
    <source>
        <dbReference type="WBParaSite" id="GPUH_0000351701-mRNA-1"/>
    </source>
</evidence>
<dbReference type="InterPro" id="IPR003961">
    <property type="entry name" value="FN3_dom"/>
</dbReference>
<accession>A0A183D470</accession>
<dbReference type="Proteomes" id="UP000271098">
    <property type="component" value="Unassembled WGS sequence"/>
</dbReference>
<sequence>MNTRGWHSGAIDCIALTDVDVKISGVELIVLDVPEAPTITEIDCNERRAMLRWRRPDDHGDQIKQFLIQMHTEFEEGLWQTAVEEENTAADFYQADVTLSPWVRNSISSKRKSEENVNYTFRVIARNSHGESEPGYKEGVICSTKPSYPYTNPKGVRAEGSEPNNMIIEWKPMDKYDWNGPGLRYIVRYRLNEPGANHTVVREQPTFREYLVQVEALNNFGRAVVKPASVKGFSGEDGDEYRILCK</sequence>
<evidence type="ECO:0000256" key="1">
    <source>
        <dbReference type="ARBA" id="ARBA00022737"/>
    </source>
</evidence>
<keyword evidence="4" id="KW-1185">Reference proteome</keyword>
<dbReference type="SMART" id="SM00060">
    <property type="entry name" value="FN3"/>
    <property type="match status" value="2"/>
</dbReference>
<dbReference type="PROSITE" id="PS50853">
    <property type="entry name" value="FN3"/>
    <property type="match status" value="2"/>
</dbReference>
<dbReference type="WBParaSite" id="GPUH_0000351701-mRNA-1">
    <property type="protein sequence ID" value="GPUH_0000351701-mRNA-1"/>
    <property type="gene ID" value="GPUH_0000351701"/>
</dbReference>
<dbReference type="AlphaFoldDB" id="A0A183D470"/>